<dbReference type="SUPFAM" id="SSF57850">
    <property type="entry name" value="RING/U-box"/>
    <property type="match status" value="1"/>
</dbReference>
<dbReference type="EnsemblMetazoa" id="SMAR014314-RA">
    <property type="protein sequence ID" value="SMAR014314-PA"/>
    <property type="gene ID" value="SMAR014314"/>
</dbReference>
<organism evidence="10 11">
    <name type="scientific">Strigamia maritima</name>
    <name type="common">European centipede</name>
    <name type="synonym">Geophilus maritimus</name>
    <dbReference type="NCBI Taxonomy" id="126957"/>
    <lineage>
        <taxon>Eukaryota</taxon>
        <taxon>Metazoa</taxon>
        <taxon>Ecdysozoa</taxon>
        <taxon>Arthropoda</taxon>
        <taxon>Myriapoda</taxon>
        <taxon>Chilopoda</taxon>
        <taxon>Pleurostigmophora</taxon>
        <taxon>Geophilomorpha</taxon>
        <taxon>Linotaeniidae</taxon>
        <taxon>Strigamia</taxon>
    </lineage>
</organism>
<dbReference type="InterPro" id="IPR034734">
    <property type="entry name" value="ZF_C2HC_RNF"/>
</dbReference>
<evidence type="ECO:0000256" key="4">
    <source>
        <dbReference type="ARBA" id="ARBA00022771"/>
    </source>
</evidence>
<dbReference type="GO" id="GO:0000209">
    <property type="term" value="P:protein polyubiquitination"/>
    <property type="evidence" value="ECO:0007669"/>
    <property type="project" value="TreeGrafter"/>
</dbReference>
<sequence length="227" mass="25089">MASRAIALFRHSKNLISCLDNVTCSICLEIYELPHSISCGHIFCKNCLASYSGIVEPACPLCRKPFKSSSISKASDMESKIASSKTICTGCEKEISLLKYRHHQTSCEKLKTKAEGNPPVEFPTTVVKNTAIDAPNRHTFTCPYCGVQNFDTHGLRTHVNEKHMANPEGVVCPICASMPWGDASQTSANFVTHLNLRHKFEYDTLVDFELDDDAALQQAIQASMQES</sequence>
<evidence type="ECO:0000256" key="2">
    <source>
        <dbReference type="ARBA" id="ARBA00022679"/>
    </source>
</evidence>
<protein>
    <submittedName>
        <fullName evidence="10">Uncharacterized protein</fullName>
    </submittedName>
</protein>
<dbReference type="PROSITE" id="PS50089">
    <property type="entry name" value="ZF_RING_2"/>
    <property type="match status" value="1"/>
</dbReference>
<dbReference type="Pfam" id="PF05605">
    <property type="entry name" value="zf-Di19"/>
    <property type="match status" value="1"/>
</dbReference>
<evidence type="ECO:0000313" key="11">
    <source>
        <dbReference type="Proteomes" id="UP000014500"/>
    </source>
</evidence>
<dbReference type="GO" id="GO:0061630">
    <property type="term" value="F:ubiquitin protein ligase activity"/>
    <property type="evidence" value="ECO:0007669"/>
    <property type="project" value="TreeGrafter"/>
</dbReference>
<name>T1JKD4_STRMM</name>
<dbReference type="InterPro" id="IPR008598">
    <property type="entry name" value="Di19_Zn-bd"/>
</dbReference>
<feature type="domain" description="C2HC RNF-type" evidence="9">
    <location>
        <begin position="88"/>
        <end position="107"/>
    </location>
</feature>
<dbReference type="GO" id="GO:0008270">
    <property type="term" value="F:zinc ion binding"/>
    <property type="evidence" value="ECO:0007669"/>
    <property type="project" value="UniProtKB-KW"/>
</dbReference>
<dbReference type="InterPro" id="IPR017907">
    <property type="entry name" value="Znf_RING_CS"/>
</dbReference>
<dbReference type="Proteomes" id="UP000014500">
    <property type="component" value="Unassembled WGS sequence"/>
</dbReference>
<evidence type="ECO:0000313" key="10">
    <source>
        <dbReference type="EnsemblMetazoa" id="SMAR014314-PA"/>
    </source>
</evidence>
<evidence type="ECO:0000256" key="5">
    <source>
        <dbReference type="ARBA" id="ARBA00022786"/>
    </source>
</evidence>
<keyword evidence="3" id="KW-0479">Metal-binding</keyword>
<dbReference type="PANTHER" id="PTHR46016:SF1">
    <property type="entry name" value="RING-TYPE DOMAIN-CONTAINING PROTEIN"/>
    <property type="match status" value="1"/>
</dbReference>
<evidence type="ECO:0000256" key="6">
    <source>
        <dbReference type="ARBA" id="ARBA00022833"/>
    </source>
</evidence>
<dbReference type="InterPro" id="IPR027370">
    <property type="entry name" value="Znf-RING_euk"/>
</dbReference>
<dbReference type="EMBL" id="JH431850">
    <property type="status" value="NOT_ANNOTATED_CDS"/>
    <property type="molecule type" value="Genomic_DNA"/>
</dbReference>
<keyword evidence="11" id="KW-1185">Reference proteome</keyword>
<dbReference type="HOGENOM" id="CLU_092448_1_0_1"/>
<dbReference type="Gene3D" id="3.30.40.10">
    <property type="entry name" value="Zinc/RING finger domain, C3HC4 (zinc finger)"/>
    <property type="match status" value="1"/>
</dbReference>
<evidence type="ECO:0000256" key="7">
    <source>
        <dbReference type="PROSITE-ProRule" id="PRU00175"/>
    </source>
</evidence>
<dbReference type="STRING" id="126957.T1JKD4"/>
<dbReference type="PROSITE" id="PS00518">
    <property type="entry name" value="ZF_RING_1"/>
    <property type="match status" value="1"/>
</dbReference>
<dbReference type="AlphaFoldDB" id="T1JKD4"/>
<dbReference type="PROSITE" id="PS50330">
    <property type="entry name" value="UIM"/>
    <property type="match status" value="1"/>
</dbReference>
<dbReference type="PROSITE" id="PS51803">
    <property type="entry name" value="ZF_C2HC_RNF"/>
    <property type="match status" value="1"/>
</dbReference>
<accession>T1JKD4</accession>
<dbReference type="InterPro" id="IPR003903">
    <property type="entry name" value="UIM_dom"/>
</dbReference>
<reference evidence="11" key="1">
    <citation type="submission" date="2011-05" db="EMBL/GenBank/DDBJ databases">
        <authorList>
            <person name="Richards S.R."/>
            <person name="Qu J."/>
            <person name="Jiang H."/>
            <person name="Jhangiani S.N."/>
            <person name="Agravi P."/>
            <person name="Goodspeed R."/>
            <person name="Gross S."/>
            <person name="Mandapat C."/>
            <person name="Jackson L."/>
            <person name="Mathew T."/>
            <person name="Pu L."/>
            <person name="Thornton R."/>
            <person name="Saada N."/>
            <person name="Wilczek-Boney K.B."/>
            <person name="Lee S."/>
            <person name="Kovar C."/>
            <person name="Wu Y."/>
            <person name="Scherer S.E."/>
            <person name="Worley K.C."/>
            <person name="Muzny D.M."/>
            <person name="Gibbs R."/>
        </authorList>
    </citation>
    <scope>NUCLEOTIDE SEQUENCE</scope>
    <source>
        <strain evidence="11">Brora</strain>
    </source>
</reference>
<keyword evidence="5" id="KW-0833">Ubl conjugation pathway</keyword>
<evidence type="ECO:0000259" key="8">
    <source>
        <dbReference type="PROSITE" id="PS50089"/>
    </source>
</evidence>
<dbReference type="GO" id="GO:0006511">
    <property type="term" value="P:ubiquitin-dependent protein catabolic process"/>
    <property type="evidence" value="ECO:0007669"/>
    <property type="project" value="TreeGrafter"/>
</dbReference>
<dbReference type="PANTHER" id="PTHR46016">
    <property type="entry name" value="ZINC FINGER, RING/FYVE/PHD-TYPE"/>
    <property type="match status" value="1"/>
</dbReference>
<dbReference type="InterPro" id="IPR001841">
    <property type="entry name" value="Znf_RING"/>
</dbReference>
<dbReference type="Pfam" id="PF13445">
    <property type="entry name" value="zf-RING_UBOX"/>
    <property type="match status" value="1"/>
</dbReference>
<dbReference type="SMART" id="SM00184">
    <property type="entry name" value="RING"/>
    <property type="match status" value="1"/>
</dbReference>
<reference evidence="10" key="2">
    <citation type="submission" date="2015-02" db="UniProtKB">
        <authorList>
            <consortium name="EnsemblMetazoa"/>
        </authorList>
    </citation>
    <scope>IDENTIFICATION</scope>
</reference>
<dbReference type="OMA" id="VYHKPVT"/>
<feature type="domain" description="RING-type" evidence="8">
    <location>
        <begin position="24"/>
        <end position="63"/>
    </location>
</feature>
<keyword evidence="4 7" id="KW-0863">Zinc-finger</keyword>
<evidence type="ECO:0000256" key="3">
    <source>
        <dbReference type="ARBA" id="ARBA00022723"/>
    </source>
</evidence>
<dbReference type="PhylomeDB" id="T1JKD4"/>
<dbReference type="InterPro" id="IPR051438">
    <property type="entry name" value="RNF_E3_ubiq-protein_ligase"/>
</dbReference>
<dbReference type="UniPathway" id="UPA00143"/>
<evidence type="ECO:0000259" key="9">
    <source>
        <dbReference type="PROSITE" id="PS51803"/>
    </source>
</evidence>
<keyword evidence="6" id="KW-0862">Zinc</keyword>
<keyword evidence="2" id="KW-0808">Transferase</keyword>
<evidence type="ECO:0000256" key="1">
    <source>
        <dbReference type="ARBA" id="ARBA00004906"/>
    </source>
</evidence>
<comment type="pathway">
    <text evidence="1">Protein modification; protein ubiquitination.</text>
</comment>
<dbReference type="eggNOG" id="ENOG502RB47">
    <property type="taxonomic scope" value="Eukaryota"/>
</dbReference>
<dbReference type="InterPro" id="IPR013083">
    <property type="entry name" value="Znf_RING/FYVE/PHD"/>
</dbReference>
<proteinExistence type="predicted"/>